<proteinExistence type="predicted"/>
<evidence type="ECO:0000256" key="1">
    <source>
        <dbReference type="SAM" id="Coils"/>
    </source>
</evidence>
<evidence type="ECO:0008006" key="5">
    <source>
        <dbReference type="Google" id="ProtNLM"/>
    </source>
</evidence>
<dbReference type="RefSeq" id="WP_012676454.1">
    <property type="nucleotide sequence ID" value="NC_012440.1"/>
</dbReference>
<reference evidence="3 4" key="1">
    <citation type="journal article" date="2009" name="J. Bacteriol.">
        <title>Complete and draft genome sequences of six members of the Aquificales.</title>
        <authorList>
            <person name="Reysenbach A.L."/>
            <person name="Hamamura N."/>
            <person name="Podar M."/>
            <person name="Griffiths E."/>
            <person name="Ferreira S."/>
            <person name="Hochstein R."/>
            <person name="Heidelberg J."/>
            <person name="Johnson J."/>
            <person name="Mead D."/>
            <person name="Pohorille A."/>
            <person name="Sarmiento M."/>
            <person name="Schweighofer K."/>
            <person name="Seshadri R."/>
            <person name="Voytek M.A."/>
        </authorList>
    </citation>
    <scope>NUCLEOTIDE SEQUENCE [LARGE SCALE GENOMIC DNA]</scope>
    <source>
        <strain evidence="4">DSM 14350 / EX-H1</strain>
    </source>
</reference>
<accession>C0QS99</accession>
<keyword evidence="1" id="KW-0175">Coiled coil</keyword>
<sequence length="292" mass="32897">MSKNLKLTAKTNQKYKLKETDEYIEIPFVALSENTVFRPLINYEPTDATFTSEAVNLTAEKLKGKPLLADHRESVFHIVGVVASTEVVNGELIAYVRIPKAEEKIVALAKMKPTPIKEVSIGGYITNYTVDEATGVVTINEFEPIELSLVLAGAEPNNRRLDAKKSKEDLDMQEEIKKLLAKNTELESQLKSKDEQIQTLKASLEEKEKEIQKLQAEKQEAEIQAYRTEKLSEVPDTVRDLLKASLEVAKTKEEIDKLTAAFKEKLPKMQAGFTIPNPNDNTQTEDNPFIKY</sequence>
<evidence type="ECO:0000313" key="4">
    <source>
        <dbReference type="Proteomes" id="UP000001366"/>
    </source>
</evidence>
<organism evidence="3 4">
    <name type="scientific">Persephonella marina (strain DSM 14350 / EX-H1)</name>
    <dbReference type="NCBI Taxonomy" id="123214"/>
    <lineage>
        <taxon>Bacteria</taxon>
        <taxon>Pseudomonadati</taxon>
        <taxon>Aquificota</taxon>
        <taxon>Aquificia</taxon>
        <taxon>Aquificales</taxon>
        <taxon>Hydrogenothermaceae</taxon>
        <taxon>Persephonella</taxon>
    </lineage>
</organism>
<feature type="compositionally biased region" description="Polar residues" evidence="2">
    <location>
        <begin position="276"/>
        <end position="286"/>
    </location>
</feature>
<dbReference type="EMBL" id="CP001230">
    <property type="protein sequence ID" value="ACO04216.1"/>
    <property type="molecule type" value="Genomic_DNA"/>
</dbReference>
<dbReference type="HOGENOM" id="CLU_952653_0_0_0"/>
<keyword evidence="4" id="KW-1185">Reference proteome</keyword>
<dbReference type="PaxDb" id="123214-PERMA_1782"/>
<dbReference type="AlphaFoldDB" id="C0QS99"/>
<dbReference type="OrthoDB" id="9806592at2"/>
<evidence type="ECO:0000313" key="3">
    <source>
        <dbReference type="EMBL" id="ACO04216.1"/>
    </source>
</evidence>
<feature type="coiled-coil region" evidence="1">
    <location>
        <begin position="169"/>
        <end position="261"/>
    </location>
</feature>
<protein>
    <recommendedName>
        <fullName evidence="5">Caudovirus prohead protease</fullName>
    </recommendedName>
</protein>
<feature type="region of interest" description="Disordered" evidence="2">
    <location>
        <begin position="271"/>
        <end position="292"/>
    </location>
</feature>
<dbReference type="Proteomes" id="UP000001366">
    <property type="component" value="Chromosome"/>
</dbReference>
<evidence type="ECO:0000256" key="2">
    <source>
        <dbReference type="SAM" id="MobiDB-lite"/>
    </source>
</evidence>
<gene>
    <name evidence="3" type="ordered locus">PERMA_1782</name>
</gene>
<name>C0QS99_PERMH</name>
<dbReference type="STRING" id="123214.PERMA_1782"/>
<dbReference type="KEGG" id="pmx:PERMA_1782"/>